<dbReference type="PANTHER" id="PTHR10242:SF4">
    <property type="entry name" value="OS07G0657600 PROTEIN"/>
    <property type="match status" value="1"/>
</dbReference>
<evidence type="ECO:0000313" key="2">
    <source>
        <dbReference type="Proteomes" id="UP000197138"/>
    </source>
</evidence>
<protein>
    <submittedName>
        <fullName evidence="4">Uncharacterized protein LOC116206383</fullName>
    </submittedName>
</protein>
<dbReference type="GO" id="GO:0006285">
    <property type="term" value="P:base-excision repair, AP site formation"/>
    <property type="evidence" value="ECO:0007669"/>
    <property type="project" value="TreeGrafter"/>
</dbReference>
<sequence length="479" mass="54325">MIRREMEAAAKEVAVLELPLGDAAETFSLEKAVCSHGLFMMAPNRWDPLTRTFSRPLRLIADLEGDASLSVMVRISHHSRALQVLVYGHSALSPEHESSLMHQVRRMLRLTENDESNMRGFRKMCEEMRASEVVRNFGGRVFRSPTLFEDMVKCILLCNCQWSRTLDMALALCELQLELQHSSSNLSGSEASVKVAETAEAKTEGFFPKTPSLKEAKRKRVRRMSGTNLSGKFTDIEQDLKVDVTTKIEGVENVENGSCLQETDRYASNSSSTNNGFIESGNQRSCQTLNESCEVDHCFDKIGNFPSARELATLDESFLAKRCNLGYRASRILKLSQGIVKGKIQLRQLEEMCDTQNFSSYAELMEQLKEIDGFGPFTCANVLMCMGFYHAIPTDSETIRHLKQVHAKSSSLQTIQRDVEEIYGQYAPFQFLTYWAEIWNFYEQTFGKLSAMPYSDYRLITASNMRTKKGCRNKRSKPI</sequence>
<dbReference type="InterPro" id="IPR011257">
    <property type="entry name" value="DNA_glycosylase"/>
</dbReference>
<organism evidence="1 2">
    <name type="scientific">Punica granatum</name>
    <name type="common">Pomegranate</name>
    <dbReference type="NCBI Taxonomy" id="22663"/>
    <lineage>
        <taxon>Eukaryota</taxon>
        <taxon>Viridiplantae</taxon>
        <taxon>Streptophyta</taxon>
        <taxon>Embryophyta</taxon>
        <taxon>Tracheophyta</taxon>
        <taxon>Spermatophyta</taxon>
        <taxon>Magnoliopsida</taxon>
        <taxon>eudicotyledons</taxon>
        <taxon>Gunneridae</taxon>
        <taxon>Pentapetalae</taxon>
        <taxon>rosids</taxon>
        <taxon>malvids</taxon>
        <taxon>Myrtales</taxon>
        <taxon>Lythraceae</taxon>
        <taxon>Punica</taxon>
    </lineage>
</organism>
<keyword evidence="3" id="KW-1185">Reference proteome</keyword>
<dbReference type="SUPFAM" id="SSF48150">
    <property type="entry name" value="DNA-glycosylase"/>
    <property type="match status" value="1"/>
</dbReference>
<dbReference type="InterPro" id="IPR052054">
    <property type="entry name" value="Oxidative_DNA_repair_enzyme"/>
</dbReference>
<name>A0A218XHY8_PUNGR</name>
<dbReference type="GO" id="GO:0005634">
    <property type="term" value="C:nucleus"/>
    <property type="evidence" value="ECO:0007669"/>
    <property type="project" value="TreeGrafter"/>
</dbReference>
<dbReference type="RefSeq" id="XP_031395105.1">
    <property type="nucleotide sequence ID" value="XM_031539245.1"/>
</dbReference>
<reference evidence="2" key="1">
    <citation type="journal article" date="2017" name="Plant J.">
        <title>The pomegranate (Punica granatum L.) genome and the genomics of punicalagin biosynthesis.</title>
        <authorList>
            <person name="Qin G."/>
            <person name="Xu C."/>
            <person name="Ming R."/>
            <person name="Tang H."/>
            <person name="Guyot R."/>
            <person name="Kramer E.M."/>
            <person name="Hu Y."/>
            <person name="Yi X."/>
            <person name="Qi Y."/>
            <person name="Xu X."/>
            <person name="Gao Z."/>
            <person name="Pan H."/>
            <person name="Jian J."/>
            <person name="Tian Y."/>
            <person name="Yue Z."/>
            <person name="Xu Y."/>
        </authorList>
    </citation>
    <scope>NUCLEOTIDE SEQUENCE [LARGE SCALE GENOMIC DNA]</scope>
    <source>
        <strain evidence="2">cv. Dabenzi</strain>
    </source>
</reference>
<dbReference type="PANTHER" id="PTHR10242">
    <property type="entry name" value="8-OXOGUANINE DNA GLYCOSYLASE"/>
    <property type="match status" value="1"/>
</dbReference>
<gene>
    <name evidence="4" type="primary">LOC116206383</name>
    <name evidence="1" type="ORF">CDL15_Pgr027612</name>
</gene>
<evidence type="ECO:0000313" key="1">
    <source>
        <dbReference type="EMBL" id="OWM84825.1"/>
    </source>
</evidence>
<evidence type="ECO:0000313" key="3">
    <source>
        <dbReference type="Proteomes" id="UP000515151"/>
    </source>
</evidence>
<dbReference type="Gene3D" id="1.10.340.30">
    <property type="entry name" value="Hypothetical protein, domain 2"/>
    <property type="match status" value="1"/>
</dbReference>
<accession>A0A218XHY8</accession>
<reference evidence="4" key="4">
    <citation type="submission" date="2025-04" db="UniProtKB">
        <authorList>
            <consortium name="RefSeq"/>
        </authorList>
    </citation>
    <scope>IDENTIFICATION</scope>
    <source>
        <tissue evidence="4">Leaf</tissue>
    </source>
</reference>
<dbReference type="Proteomes" id="UP000197138">
    <property type="component" value="Unassembled WGS sequence"/>
</dbReference>
<reference evidence="3" key="3">
    <citation type="journal article" date="2020" name="Plant Biotechnol. J.">
        <title>The pomegranate (Punica granatum L.) draft genome dissects genetic divergence between soft- and hard-seeded cultivars.</title>
        <authorList>
            <person name="Luo X."/>
            <person name="Li H."/>
            <person name="Wu Z."/>
            <person name="Yao W."/>
            <person name="Zhao P."/>
            <person name="Cao D."/>
            <person name="Yu H."/>
            <person name="Li K."/>
            <person name="Poudel K."/>
            <person name="Zhao D."/>
            <person name="Zhang F."/>
            <person name="Xia X."/>
            <person name="Chen L."/>
            <person name="Wang Q."/>
            <person name="Jing D."/>
            <person name="Cao S."/>
        </authorList>
    </citation>
    <scope>NUCLEOTIDE SEQUENCE [LARGE SCALE GENOMIC DNA]</scope>
</reference>
<dbReference type="AlphaFoldDB" id="A0A218XHY8"/>
<dbReference type="EMBL" id="MTKT01001287">
    <property type="protein sequence ID" value="OWM84825.1"/>
    <property type="molecule type" value="Genomic_DNA"/>
</dbReference>
<evidence type="ECO:0000313" key="4">
    <source>
        <dbReference type="RefSeq" id="XP_031395105.1"/>
    </source>
</evidence>
<proteinExistence type="predicted"/>
<dbReference type="Proteomes" id="UP000515151">
    <property type="component" value="Chromosome 4"/>
</dbReference>
<dbReference type="GeneID" id="116206383"/>
<dbReference type="OrthoDB" id="4951845at2759"/>
<dbReference type="GO" id="GO:0034039">
    <property type="term" value="F:8-oxo-7,8-dihydroguanine DNA N-glycosylase activity"/>
    <property type="evidence" value="ECO:0007669"/>
    <property type="project" value="TreeGrafter"/>
</dbReference>
<reference evidence="1" key="2">
    <citation type="submission" date="2017-06" db="EMBL/GenBank/DDBJ databases">
        <title>The pomegranate genome and the genomics of punicalagin biosynthesis.</title>
        <authorList>
            <person name="Xu C."/>
        </authorList>
    </citation>
    <scope>NUCLEOTIDE SEQUENCE [LARGE SCALE GENOMIC DNA]</scope>
    <source>
        <tissue evidence="1">Fresh leaf</tissue>
    </source>
</reference>